<keyword evidence="1" id="KW-0732">Signal</keyword>
<dbReference type="InterPro" id="IPR008928">
    <property type="entry name" value="6-hairpin_glycosidase_sf"/>
</dbReference>
<dbReference type="AlphaFoldDB" id="A0A1H8GP26"/>
<dbReference type="EMBL" id="FOCF01000007">
    <property type="protein sequence ID" value="SEN45257.1"/>
    <property type="molecule type" value="Genomic_DNA"/>
</dbReference>
<reference evidence="5" key="1">
    <citation type="submission" date="2016-10" db="EMBL/GenBank/DDBJ databases">
        <authorList>
            <person name="Varghese N."/>
            <person name="Submissions S."/>
        </authorList>
    </citation>
    <scope>NUCLEOTIDE SEQUENCE [LARGE SCALE GENOMIC DNA]</scope>
    <source>
        <strain evidence="5">S6-262</strain>
    </source>
</reference>
<name>A0A1H8GP26_9SPHN</name>
<evidence type="ECO:0000313" key="4">
    <source>
        <dbReference type="EMBL" id="SEN45257.1"/>
    </source>
</evidence>
<keyword evidence="5" id="KW-1185">Reference proteome</keyword>
<dbReference type="GO" id="GO:0006516">
    <property type="term" value="P:glycoprotein catabolic process"/>
    <property type="evidence" value="ECO:0007669"/>
    <property type="project" value="TreeGrafter"/>
</dbReference>
<dbReference type="FunFam" id="3.30.2080.10:FF:000001">
    <property type="entry name" value="Alpha-1,2-mannosidase subfamily"/>
    <property type="match status" value="1"/>
</dbReference>
<dbReference type="SUPFAM" id="SSF48208">
    <property type="entry name" value="Six-hairpin glycosidases"/>
    <property type="match status" value="1"/>
</dbReference>
<dbReference type="STRING" id="1166340.SAMN05192583_2824"/>
<protein>
    <submittedName>
        <fullName evidence="4">Alpha-1,2-mannosidase, putative</fullName>
    </submittedName>
</protein>
<accession>A0A1H8GP26</accession>
<evidence type="ECO:0000256" key="1">
    <source>
        <dbReference type="SAM" id="SignalP"/>
    </source>
</evidence>
<feature type="domain" description="Glycosyl hydrolase family 92 N-terminal" evidence="3">
    <location>
        <begin position="58"/>
        <end position="311"/>
    </location>
</feature>
<dbReference type="PANTHER" id="PTHR12143">
    <property type="entry name" value="PEPTIDE N-GLYCANASE PNGASE -RELATED"/>
    <property type="match status" value="1"/>
</dbReference>
<dbReference type="GO" id="GO:0005829">
    <property type="term" value="C:cytosol"/>
    <property type="evidence" value="ECO:0007669"/>
    <property type="project" value="TreeGrafter"/>
</dbReference>
<evidence type="ECO:0000259" key="3">
    <source>
        <dbReference type="Pfam" id="PF17678"/>
    </source>
</evidence>
<organism evidence="4 5">
    <name type="scientific">Sphingomonas gellani</name>
    <dbReference type="NCBI Taxonomy" id="1166340"/>
    <lineage>
        <taxon>Bacteria</taxon>
        <taxon>Pseudomonadati</taxon>
        <taxon>Pseudomonadota</taxon>
        <taxon>Alphaproteobacteria</taxon>
        <taxon>Sphingomonadales</taxon>
        <taxon>Sphingomonadaceae</taxon>
        <taxon>Sphingomonas</taxon>
    </lineage>
</organism>
<dbReference type="GO" id="GO:0005975">
    <property type="term" value="P:carbohydrate metabolic process"/>
    <property type="evidence" value="ECO:0007669"/>
    <property type="project" value="InterPro"/>
</dbReference>
<evidence type="ECO:0000313" key="5">
    <source>
        <dbReference type="Proteomes" id="UP000199206"/>
    </source>
</evidence>
<dbReference type="InterPro" id="IPR014718">
    <property type="entry name" value="GH-type_carb-bd"/>
</dbReference>
<feature type="chain" id="PRO_5011542525" evidence="1">
    <location>
        <begin position="51"/>
        <end position="804"/>
    </location>
</feature>
<proteinExistence type="predicted"/>
<dbReference type="Proteomes" id="UP000199206">
    <property type="component" value="Unassembled WGS sequence"/>
</dbReference>
<dbReference type="Gene3D" id="2.70.98.10">
    <property type="match status" value="1"/>
</dbReference>
<gene>
    <name evidence="4" type="ORF">SAMN05192583_2824</name>
</gene>
<dbReference type="Gene3D" id="1.20.1610.10">
    <property type="entry name" value="alpha-1,2-mannosidases domains"/>
    <property type="match status" value="1"/>
</dbReference>
<dbReference type="Gene3D" id="1.20.1050.60">
    <property type="entry name" value="alpha-1,2-mannosidase"/>
    <property type="match status" value="1"/>
</dbReference>
<dbReference type="Gene3D" id="3.30.2080.10">
    <property type="entry name" value="GH92 mannosidase domain"/>
    <property type="match status" value="1"/>
</dbReference>
<dbReference type="FunFam" id="1.20.1050.60:FF:000001">
    <property type="entry name" value="Putative alpha-1,2-mannosidase"/>
    <property type="match status" value="1"/>
</dbReference>
<dbReference type="Pfam" id="PF07971">
    <property type="entry name" value="Glyco_hydro_92"/>
    <property type="match status" value="1"/>
</dbReference>
<sequence>MAAPGPPSACIGRVQRFERLKTRMARLHTLSLAALALGLVTAAALTPATAAPDQSAAVDPFIGTGGEGHTFPGAVAPFGMVQLSPDTDTTCTIRDCYGHAAGYRHDDPTIQGFSLTHFSGAGHSDLGDFLMMPASGDTVSLEPGDAKVPGSGYRSRFSHANEQAVPGYYAVTLDDAKVRAEMTAGTRVGVHRYTFRPGDAAHLVFDLRTSLYNYPGKMLWSSIRLHPDGTVTGTRETRGWAPDRKLFFAMRFSAPLKDHAFVDTEKDVTYKGFQGPGRGSDDLPERLGRALVARFDFGRLDRPLEAKVAISSVDEAGAIGNLDAEPGDFDAIRTGTTAAWARELGAVEIDAPAPMKRMLSTALYHTLIAPSVAGDADGRYRGPDNAVHKAEGFTFRSTFSLWDTFRAEQPLMTLIQPDRVNNEIVRSLVASQQVSPYGILPVWQFQGRETWTMIGYHAVPVIADAYLKGIRGFDADAALDAMVKSATYAPYGGLGEYMKRGYVPIDREPEAASKTVEYAYDDWTIARMAAAMGRKDVAAQFGKRAGNWRNSFDVKTGFLRARKADGSFRTPFDPTAINYGSDYTEGNAWQYSWFVPHDQAGLFRLMKGDKAVVAKLDQMFEYDNSKIDYSHAEDIAGLIGQYIHGNEPSHHVAYLYSYAGQPWRTQERLKQIVDSQYKATPEGLSGNDDLGQMSAWLVFTGLGFYPVAPGSLEYVIGRPFVNRAVLNLPNGRRFTIVTDGLSDANPYIGGVTLNGKPLDRGYLRHQEIVAGGELRFRMQATPNRNWATARSARPFSTSTARKGG</sequence>
<evidence type="ECO:0000259" key="2">
    <source>
        <dbReference type="Pfam" id="PF07971"/>
    </source>
</evidence>
<dbReference type="PANTHER" id="PTHR12143:SF39">
    <property type="entry name" value="SECRETED PROTEIN"/>
    <property type="match status" value="1"/>
</dbReference>
<dbReference type="InterPro" id="IPR041371">
    <property type="entry name" value="GH92_N"/>
</dbReference>
<dbReference type="InterPro" id="IPR005887">
    <property type="entry name" value="GH92_a_mannosidase_put"/>
</dbReference>
<feature type="signal peptide" evidence="1">
    <location>
        <begin position="1"/>
        <end position="50"/>
    </location>
</feature>
<dbReference type="InterPro" id="IPR050883">
    <property type="entry name" value="PNGase"/>
</dbReference>
<dbReference type="GO" id="GO:0030246">
    <property type="term" value="F:carbohydrate binding"/>
    <property type="evidence" value="ECO:0007669"/>
    <property type="project" value="InterPro"/>
</dbReference>
<dbReference type="Pfam" id="PF17678">
    <property type="entry name" value="Glyco_hydro_92N"/>
    <property type="match status" value="1"/>
</dbReference>
<dbReference type="InterPro" id="IPR012939">
    <property type="entry name" value="Glyco_hydro_92"/>
</dbReference>
<dbReference type="NCBIfam" id="TIGR01180">
    <property type="entry name" value="aman2_put"/>
    <property type="match status" value="1"/>
</dbReference>
<dbReference type="GO" id="GO:0000224">
    <property type="term" value="F:peptide-N4-(N-acetyl-beta-glucosaminyl)asparagine amidase activity"/>
    <property type="evidence" value="ECO:0007669"/>
    <property type="project" value="TreeGrafter"/>
</dbReference>
<feature type="domain" description="Glycosyl hydrolase family 92" evidence="2">
    <location>
        <begin position="318"/>
        <end position="779"/>
    </location>
</feature>